<evidence type="ECO:0000256" key="8">
    <source>
        <dbReference type="SAM" id="MobiDB-lite"/>
    </source>
</evidence>
<evidence type="ECO:0000256" key="7">
    <source>
        <dbReference type="ARBA" id="ARBA00034808"/>
    </source>
</evidence>
<dbReference type="InterPro" id="IPR027417">
    <property type="entry name" value="P-loop_NTPase"/>
</dbReference>
<dbReference type="Pfam" id="PF00271">
    <property type="entry name" value="Helicase_C"/>
    <property type="match status" value="1"/>
</dbReference>
<dbReference type="Gene3D" id="3.40.50.300">
    <property type="entry name" value="P-loop containing nucleotide triphosphate hydrolases"/>
    <property type="match status" value="2"/>
</dbReference>
<comment type="similarity">
    <text evidence="1">Belongs to the helicase family. RecQ subfamily.</text>
</comment>
<dbReference type="GO" id="GO:0005524">
    <property type="term" value="F:ATP binding"/>
    <property type="evidence" value="ECO:0007669"/>
    <property type="project" value="UniProtKB-KW"/>
</dbReference>
<feature type="compositionally biased region" description="Basic and acidic residues" evidence="8">
    <location>
        <begin position="758"/>
        <end position="769"/>
    </location>
</feature>
<dbReference type="GO" id="GO:0009378">
    <property type="term" value="F:four-way junction helicase activity"/>
    <property type="evidence" value="ECO:0007669"/>
    <property type="project" value="TreeGrafter"/>
</dbReference>
<keyword evidence="12" id="KW-1185">Reference proteome</keyword>
<feature type="region of interest" description="Disordered" evidence="8">
    <location>
        <begin position="732"/>
        <end position="779"/>
    </location>
</feature>
<dbReference type="GO" id="GO:0003677">
    <property type="term" value="F:DNA binding"/>
    <property type="evidence" value="ECO:0007669"/>
    <property type="project" value="UniProtKB-KW"/>
</dbReference>
<reference evidence="11" key="1">
    <citation type="submission" date="2017-12" db="EMBL/GenBank/DDBJ databases">
        <title>Gene loss provides genomic basis for host adaptation in cereal stripe rust fungi.</title>
        <authorList>
            <person name="Xia C."/>
        </authorList>
    </citation>
    <scope>NUCLEOTIDE SEQUENCE [LARGE SCALE GENOMIC DNA]</scope>
    <source>
        <strain evidence="11">93-210</strain>
    </source>
</reference>
<feature type="region of interest" description="Disordered" evidence="8">
    <location>
        <begin position="647"/>
        <end position="712"/>
    </location>
</feature>
<dbReference type="SUPFAM" id="SSF52540">
    <property type="entry name" value="P-loop containing nucleoside triphosphate hydrolases"/>
    <property type="match status" value="1"/>
</dbReference>
<dbReference type="AlphaFoldDB" id="A0A2S4W2E2"/>
<dbReference type="Proteomes" id="UP000239156">
    <property type="component" value="Unassembled WGS sequence"/>
</dbReference>
<evidence type="ECO:0000256" key="4">
    <source>
        <dbReference type="ARBA" id="ARBA00023125"/>
    </source>
</evidence>
<dbReference type="Pfam" id="PF00270">
    <property type="entry name" value="DEAD"/>
    <property type="match status" value="1"/>
</dbReference>
<feature type="compositionally biased region" description="Basic and acidic residues" evidence="8">
    <location>
        <begin position="732"/>
        <end position="743"/>
    </location>
</feature>
<dbReference type="PANTHER" id="PTHR13710">
    <property type="entry name" value="DNA HELICASE RECQ FAMILY MEMBER"/>
    <property type="match status" value="1"/>
</dbReference>
<dbReference type="PROSITE" id="PS51194">
    <property type="entry name" value="HELICASE_CTER"/>
    <property type="match status" value="1"/>
</dbReference>
<accession>A0A2S4W2E2</accession>
<dbReference type="InterPro" id="IPR011545">
    <property type="entry name" value="DEAD/DEAH_box_helicase_dom"/>
</dbReference>
<evidence type="ECO:0000256" key="2">
    <source>
        <dbReference type="ARBA" id="ARBA00022741"/>
    </source>
</evidence>
<comment type="catalytic activity">
    <reaction evidence="6">
        <text>Couples ATP hydrolysis with the unwinding of duplex DNA by translocating in the 3'-5' direction.</text>
        <dbReference type="EC" id="5.6.2.4"/>
    </reaction>
</comment>
<dbReference type="SMART" id="SM00487">
    <property type="entry name" value="DEXDc"/>
    <property type="match status" value="1"/>
</dbReference>
<feature type="domain" description="Helicase ATP-binding" evidence="9">
    <location>
        <begin position="56"/>
        <end position="250"/>
    </location>
</feature>
<dbReference type="SMART" id="SM00490">
    <property type="entry name" value="HELICc"/>
    <property type="match status" value="1"/>
</dbReference>
<dbReference type="VEuPathDB" id="FungiDB:PSTT_01800"/>
<keyword evidence="2" id="KW-0547">Nucleotide-binding</keyword>
<protein>
    <recommendedName>
        <fullName evidence="7">DNA 3'-5' helicase</fullName>
        <ecNumber evidence="7">5.6.2.4</ecNumber>
    </recommendedName>
</protein>
<evidence type="ECO:0000313" key="11">
    <source>
        <dbReference type="EMBL" id="POW15921.1"/>
    </source>
</evidence>
<organism evidence="11 12">
    <name type="scientific">Puccinia striiformis</name>
    <dbReference type="NCBI Taxonomy" id="27350"/>
    <lineage>
        <taxon>Eukaryota</taxon>
        <taxon>Fungi</taxon>
        <taxon>Dikarya</taxon>
        <taxon>Basidiomycota</taxon>
        <taxon>Pucciniomycotina</taxon>
        <taxon>Pucciniomycetes</taxon>
        <taxon>Pucciniales</taxon>
        <taxon>Pucciniaceae</taxon>
        <taxon>Puccinia</taxon>
    </lineage>
</organism>
<name>A0A2S4W2E2_9BASI</name>
<dbReference type="EMBL" id="PKSL01000010">
    <property type="protein sequence ID" value="POW15921.1"/>
    <property type="molecule type" value="Genomic_DNA"/>
</dbReference>
<keyword evidence="3" id="KW-0067">ATP-binding</keyword>
<evidence type="ECO:0000313" key="12">
    <source>
        <dbReference type="Proteomes" id="UP000239156"/>
    </source>
</evidence>
<feature type="domain" description="Helicase C-terminal" evidence="10">
    <location>
        <begin position="289"/>
        <end position="439"/>
    </location>
</feature>
<proteinExistence type="inferred from homology"/>
<keyword evidence="5" id="KW-0413">Isomerase</keyword>
<evidence type="ECO:0000256" key="5">
    <source>
        <dbReference type="ARBA" id="ARBA00023235"/>
    </source>
</evidence>
<dbReference type="PANTHER" id="PTHR13710:SF105">
    <property type="entry name" value="ATP-DEPENDENT DNA HELICASE Q1"/>
    <property type="match status" value="1"/>
</dbReference>
<dbReference type="InterPro" id="IPR001650">
    <property type="entry name" value="Helicase_C-like"/>
</dbReference>
<dbReference type="PROSITE" id="PS51192">
    <property type="entry name" value="HELICASE_ATP_BIND_1"/>
    <property type="match status" value="1"/>
</dbReference>
<dbReference type="GO" id="GO:0005694">
    <property type="term" value="C:chromosome"/>
    <property type="evidence" value="ECO:0007669"/>
    <property type="project" value="TreeGrafter"/>
</dbReference>
<dbReference type="VEuPathDB" id="FungiDB:PSHT_15318"/>
<gene>
    <name evidence="11" type="ORF">PSTT_01800</name>
</gene>
<dbReference type="GO" id="GO:0005737">
    <property type="term" value="C:cytoplasm"/>
    <property type="evidence" value="ECO:0007669"/>
    <property type="project" value="TreeGrafter"/>
</dbReference>
<evidence type="ECO:0000256" key="1">
    <source>
        <dbReference type="ARBA" id="ARBA00005446"/>
    </source>
</evidence>
<keyword evidence="4" id="KW-0238">DNA-binding</keyword>
<evidence type="ECO:0000256" key="3">
    <source>
        <dbReference type="ARBA" id="ARBA00022840"/>
    </source>
</evidence>
<dbReference type="EC" id="5.6.2.4" evidence="7"/>
<sequence length="779" mass="87651">MNQLARANRPIRTVKGVTLFQKLYQIKNDDTLKDHIKKKALDKYKQEPKSLQVEAVFNLAKGCNTFLLAGTGYGKSRISEMYFDLIPRGQRAVVLVLNPLDALGENQVLEKELAGYTAINLTKMNFDQDISSAILNGDYNFIYLSPEIYLNSRSFDQIYFSPEFQNRLATIVIDEAHMIYIWGLVESSTSKTNTSVHRRHEDYGSFRPGYGKIGPHLLFRNDKPLLLLSATCRPVAMEAIMKCLKLNENDLSILRGELTRPEIRIIRADMENSLASSLDLIKSFPSANDVPDEEMVPTLVYSGSRNRTLTAMEVFDMARETPGACFVPRGNGIRRFHSCTGDQDKKDVVSDFSAGKVPVISCTMALGLGQNWKRVRMVAHMGRGDPANICQMIGRCGRDGRQGLALMFVEKNRRGGKNSVDQFKRGAPQNDQDRMDALAITPMCLRVAFSMDNLLGYIPLWADDPECIREKERQEQLWGKCLCSNCSPTESNTLLHNLVFANRNNFDNILQGTFQAPGTRNISLKYPAKRPSLRKRKIPEAERHVMDLFKAQLVAECHDYYESTFGSGGPIEATDIFGDEEAEAIVLYLHHINAAQDVRGVIGGECFDGQVQWLYEKISSFKSIQVHTTRPGLQKKARISSAPALLTKSTPVTRQRSKRISDVNRASVTPGSGPCSPENCHQPPLMGSRPPSKKVIAAESSRQRAREKKAQDDLIMINEQKRLAWLAQVRREELEKSEKTKEDDAWDAGVNPNEDQGDENREEHDRESLDMADNNKIGH</sequence>
<dbReference type="GO" id="GO:0000724">
    <property type="term" value="P:double-strand break repair via homologous recombination"/>
    <property type="evidence" value="ECO:0007669"/>
    <property type="project" value="TreeGrafter"/>
</dbReference>
<feature type="compositionally biased region" description="Basic and acidic residues" evidence="8">
    <location>
        <begin position="701"/>
        <end position="712"/>
    </location>
</feature>
<comment type="caution">
    <text evidence="11">The sequence shown here is derived from an EMBL/GenBank/DDBJ whole genome shotgun (WGS) entry which is preliminary data.</text>
</comment>
<dbReference type="GO" id="GO:0043138">
    <property type="term" value="F:3'-5' DNA helicase activity"/>
    <property type="evidence" value="ECO:0007669"/>
    <property type="project" value="UniProtKB-EC"/>
</dbReference>
<dbReference type="InterPro" id="IPR014001">
    <property type="entry name" value="Helicase_ATP-bd"/>
</dbReference>
<evidence type="ECO:0000259" key="9">
    <source>
        <dbReference type="PROSITE" id="PS51192"/>
    </source>
</evidence>
<evidence type="ECO:0000256" key="6">
    <source>
        <dbReference type="ARBA" id="ARBA00034617"/>
    </source>
</evidence>
<evidence type="ECO:0000259" key="10">
    <source>
        <dbReference type="PROSITE" id="PS51194"/>
    </source>
</evidence>